<dbReference type="GO" id="GO:0005776">
    <property type="term" value="C:autophagosome"/>
    <property type="evidence" value="ECO:0007669"/>
    <property type="project" value="TreeGrafter"/>
</dbReference>
<accession>A0A139A3G4</accession>
<dbReference type="SMART" id="SM00220">
    <property type="entry name" value="S_TKc"/>
    <property type="match status" value="1"/>
</dbReference>
<keyword evidence="3" id="KW-0547">Nucleotide-binding</keyword>
<evidence type="ECO:0000256" key="1">
    <source>
        <dbReference type="ARBA" id="ARBA00012513"/>
    </source>
</evidence>
<dbReference type="Pfam" id="PF00069">
    <property type="entry name" value="Pkinase"/>
    <property type="match status" value="1"/>
</dbReference>
<feature type="region of interest" description="Disordered" evidence="6">
    <location>
        <begin position="301"/>
        <end position="342"/>
    </location>
</feature>
<dbReference type="GO" id="GO:0005524">
    <property type="term" value="F:ATP binding"/>
    <property type="evidence" value="ECO:0007669"/>
    <property type="project" value="UniProtKB-KW"/>
</dbReference>
<dbReference type="PANTHER" id="PTHR24348">
    <property type="entry name" value="SERINE/THREONINE-PROTEIN KINASE UNC-51-RELATED"/>
    <property type="match status" value="1"/>
</dbReference>
<dbReference type="GO" id="GO:0016020">
    <property type="term" value="C:membrane"/>
    <property type="evidence" value="ECO:0007669"/>
    <property type="project" value="TreeGrafter"/>
</dbReference>
<dbReference type="InterPro" id="IPR000719">
    <property type="entry name" value="Prot_kinase_dom"/>
</dbReference>
<sequence>MTRRARDQDAYDIQETLKSSSYKTVYRGFHTLTGRPVIIKNISKSVLTAYPSLRTPSNLAPDIHILRSLTHHPHIVELLDWWETRSGWMIVYEYVGEPDEGIEMGVQHGEGWTATLIAGVASAVGFLHDRHVILRDIKPSNIVLRDPQDPASVVLTDFTNGCVVGNTPSTSLTSGLVGTPSWQSPEVLNNEPYGKEADYWSLGMLTLYFLIGNHPLGLNASPSDVLKRIEAGQLDTLPVGQNGRPITHEAVDFVKRLLSRDVFQRMSCADILEHPWILKRVDPRKLRDIVRWWRRMPVSREGSPNSNGDYDDSSLSESNSEISPDDIRKPPRVLRTARRTRSSGVAAPMRTVDLAAAWSPPNWKRRVAIEVTEGLF</sequence>
<dbReference type="GO" id="GO:0010506">
    <property type="term" value="P:regulation of autophagy"/>
    <property type="evidence" value="ECO:0007669"/>
    <property type="project" value="InterPro"/>
</dbReference>
<dbReference type="Gene3D" id="3.30.200.20">
    <property type="entry name" value="Phosphorylase Kinase, domain 1"/>
    <property type="match status" value="1"/>
</dbReference>
<organism evidence="8 9">
    <name type="scientific">Gonapodya prolifera (strain JEL478)</name>
    <name type="common">Monoblepharis prolifera</name>
    <dbReference type="NCBI Taxonomy" id="1344416"/>
    <lineage>
        <taxon>Eukaryota</taxon>
        <taxon>Fungi</taxon>
        <taxon>Fungi incertae sedis</taxon>
        <taxon>Chytridiomycota</taxon>
        <taxon>Chytridiomycota incertae sedis</taxon>
        <taxon>Monoblepharidomycetes</taxon>
        <taxon>Monoblepharidales</taxon>
        <taxon>Gonapodyaceae</taxon>
        <taxon>Gonapodya</taxon>
    </lineage>
</organism>
<dbReference type="GO" id="GO:0005829">
    <property type="term" value="C:cytosol"/>
    <property type="evidence" value="ECO:0007669"/>
    <property type="project" value="TreeGrafter"/>
</dbReference>
<keyword evidence="9" id="KW-1185">Reference proteome</keyword>
<dbReference type="InterPro" id="IPR045269">
    <property type="entry name" value="Atg1-like"/>
</dbReference>
<reference evidence="8 9" key="1">
    <citation type="journal article" date="2015" name="Genome Biol. Evol.">
        <title>Phylogenomic analyses indicate that early fungi evolved digesting cell walls of algal ancestors of land plants.</title>
        <authorList>
            <person name="Chang Y."/>
            <person name="Wang S."/>
            <person name="Sekimoto S."/>
            <person name="Aerts A.L."/>
            <person name="Choi C."/>
            <person name="Clum A."/>
            <person name="LaButti K.M."/>
            <person name="Lindquist E.A."/>
            <person name="Yee Ngan C."/>
            <person name="Ohm R.A."/>
            <person name="Salamov A.A."/>
            <person name="Grigoriev I.V."/>
            <person name="Spatafora J.W."/>
            <person name="Berbee M.L."/>
        </authorList>
    </citation>
    <scope>NUCLEOTIDE SEQUENCE [LARGE SCALE GENOMIC DNA]</scope>
    <source>
        <strain evidence="8 9">JEL478</strain>
    </source>
</reference>
<dbReference type="PANTHER" id="PTHR24348:SF22">
    <property type="entry name" value="NON-SPECIFIC SERINE_THREONINE PROTEIN KINASE"/>
    <property type="match status" value="1"/>
</dbReference>
<dbReference type="EMBL" id="KQ965803">
    <property type="protein sequence ID" value="KXS11357.1"/>
    <property type="molecule type" value="Genomic_DNA"/>
</dbReference>
<dbReference type="GO" id="GO:0004674">
    <property type="term" value="F:protein serine/threonine kinase activity"/>
    <property type="evidence" value="ECO:0007669"/>
    <property type="project" value="UniProtKB-EC"/>
</dbReference>
<evidence type="ECO:0000256" key="4">
    <source>
        <dbReference type="ARBA" id="ARBA00022777"/>
    </source>
</evidence>
<evidence type="ECO:0000313" key="8">
    <source>
        <dbReference type="EMBL" id="KXS11357.1"/>
    </source>
</evidence>
<dbReference type="AlphaFoldDB" id="A0A139A3G4"/>
<feature type="compositionally biased region" description="Basic residues" evidence="6">
    <location>
        <begin position="330"/>
        <end position="341"/>
    </location>
</feature>
<evidence type="ECO:0000256" key="2">
    <source>
        <dbReference type="ARBA" id="ARBA00022679"/>
    </source>
</evidence>
<keyword evidence="2" id="KW-0808">Transferase</keyword>
<proteinExistence type="predicted"/>
<dbReference type="EC" id="2.7.11.1" evidence="1"/>
<evidence type="ECO:0000256" key="5">
    <source>
        <dbReference type="ARBA" id="ARBA00022840"/>
    </source>
</evidence>
<dbReference type="OrthoDB" id="4062651at2759"/>
<dbReference type="GO" id="GO:0000045">
    <property type="term" value="P:autophagosome assembly"/>
    <property type="evidence" value="ECO:0007669"/>
    <property type="project" value="TreeGrafter"/>
</dbReference>
<feature type="domain" description="Protein kinase" evidence="7">
    <location>
        <begin position="11"/>
        <end position="277"/>
    </location>
</feature>
<dbReference type="Gene3D" id="1.10.510.10">
    <property type="entry name" value="Transferase(Phosphotransferase) domain 1"/>
    <property type="match status" value="1"/>
</dbReference>
<keyword evidence="5" id="KW-0067">ATP-binding</keyword>
<gene>
    <name evidence="8" type="ORF">M427DRAFT_138307</name>
</gene>
<protein>
    <recommendedName>
        <fullName evidence="1">non-specific serine/threonine protein kinase</fullName>
        <ecNumber evidence="1">2.7.11.1</ecNumber>
    </recommendedName>
</protein>
<name>A0A139A3G4_GONPJ</name>
<dbReference type="PROSITE" id="PS50011">
    <property type="entry name" value="PROTEIN_KINASE_DOM"/>
    <property type="match status" value="1"/>
</dbReference>
<dbReference type="SUPFAM" id="SSF56112">
    <property type="entry name" value="Protein kinase-like (PK-like)"/>
    <property type="match status" value="1"/>
</dbReference>
<dbReference type="GO" id="GO:0000407">
    <property type="term" value="C:phagophore assembly site"/>
    <property type="evidence" value="ECO:0007669"/>
    <property type="project" value="TreeGrafter"/>
</dbReference>
<dbReference type="STRING" id="1344416.A0A139A3G4"/>
<evidence type="ECO:0000256" key="3">
    <source>
        <dbReference type="ARBA" id="ARBA00022741"/>
    </source>
</evidence>
<evidence type="ECO:0000313" key="9">
    <source>
        <dbReference type="Proteomes" id="UP000070544"/>
    </source>
</evidence>
<keyword evidence="4 8" id="KW-0418">Kinase</keyword>
<evidence type="ECO:0000256" key="6">
    <source>
        <dbReference type="SAM" id="MobiDB-lite"/>
    </source>
</evidence>
<dbReference type="InterPro" id="IPR011009">
    <property type="entry name" value="Kinase-like_dom_sf"/>
</dbReference>
<dbReference type="Proteomes" id="UP000070544">
    <property type="component" value="Unassembled WGS sequence"/>
</dbReference>
<evidence type="ECO:0000259" key="7">
    <source>
        <dbReference type="PROSITE" id="PS50011"/>
    </source>
</evidence>